<protein>
    <recommendedName>
        <fullName evidence="1">DUF4378 domain-containing protein</fullName>
    </recommendedName>
</protein>
<keyword evidence="3" id="KW-1185">Reference proteome</keyword>
<reference evidence="2" key="1">
    <citation type="submission" date="2022-08" db="EMBL/GenBank/DDBJ databases">
        <authorList>
            <person name="Gutierrez-Valencia J."/>
        </authorList>
    </citation>
    <scope>NUCLEOTIDE SEQUENCE</scope>
</reference>
<dbReference type="AlphaFoldDB" id="A0AAV0KXG9"/>
<organism evidence="2 3">
    <name type="scientific">Linum tenue</name>
    <dbReference type="NCBI Taxonomy" id="586396"/>
    <lineage>
        <taxon>Eukaryota</taxon>
        <taxon>Viridiplantae</taxon>
        <taxon>Streptophyta</taxon>
        <taxon>Embryophyta</taxon>
        <taxon>Tracheophyta</taxon>
        <taxon>Spermatophyta</taxon>
        <taxon>Magnoliopsida</taxon>
        <taxon>eudicotyledons</taxon>
        <taxon>Gunneridae</taxon>
        <taxon>Pentapetalae</taxon>
        <taxon>rosids</taxon>
        <taxon>fabids</taxon>
        <taxon>Malpighiales</taxon>
        <taxon>Linaceae</taxon>
        <taxon>Linum</taxon>
    </lineage>
</organism>
<proteinExistence type="predicted"/>
<dbReference type="EMBL" id="CAMGYJ010000005">
    <property type="protein sequence ID" value="CAI0426696.1"/>
    <property type="molecule type" value="Genomic_DNA"/>
</dbReference>
<dbReference type="PANTHER" id="PTHR46634:SF3">
    <property type="entry name" value="M REDUCTASE II SUBUNIT GAMMA, PUTATIVE (DUF3741)-RELATED"/>
    <property type="match status" value="1"/>
</dbReference>
<evidence type="ECO:0000313" key="2">
    <source>
        <dbReference type="EMBL" id="CAI0426696.1"/>
    </source>
</evidence>
<comment type="caution">
    <text evidence="2">The sequence shown here is derived from an EMBL/GenBank/DDBJ whole genome shotgun (WGS) entry which is preliminary data.</text>
</comment>
<sequence length="281" mass="30782">LTVELQGVLTVAKPEIARSTSENQDQPSPISVLEAQFDEDDLNIPELCASIKLDRRGPELLSKSNLIDKSPPIESIARTLSWDDSSCAETTASSSSSYSLKPSSAEEEERDLLSFMDTLLSVAGLVEDSNFPRWHSPQSPLDPSLRDKLASETDKEVAVVHEAKRRQIRSSRKLVFDCLNLALSDIIITSHGPTVAGRESLPAMEAVENVLCRLREWVGRRDDEEEGDSGSSVVERVVRKEVAGKGWIDGLATEVESVGKEIEGKLLEELVEEVVVDLASS</sequence>
<gene>
    <name evidence="2" type="ORF">LITE_LOCUS20903</name>
</gene>
<evidence type="ECO:0000259" key="1">
    <source>
        <dbReference type="Pfam" id="PF14309"/>
    </source>
</evidence>
<dbReference type="PANTHER" id="PTHR46634">
    <property type="entry name" value="M REDUCTASE II SUBUNIT GAMMA, PUTATIVE (DUF3741)-RELATED"/>
    <property type="match status" value="1"/>
</dbReference>
<feature type="domain" description="DUF4378" evidence="1">
    <location>
        <begin position="114"/>
        <end position="273"/>
    </location>
</feature>
<dbReference type="Pfam" id="PF14309">
    <property type="entry name" value="DUF4378"/>
    <property type="match status" value="1"/>
</dbReference>
<accession>A0AAV0KXG9</accession>
<dbReference type="InterPro" id="IPR025486">
    <property type="entry name" value="DUF4378"/>
</dbReference>
<feature type="non-terminal residue" evidence="2">
    <location>
        <position position="1"/>
    </location>
</feature>
<name>A0AAV0KXG9_9ROSI</name>
<dbReference type="Proteomes" id="UP001154282">
    <property type="component" value="Unassembled WGS sequence"/>
</dbReference>
<evidence type="ECO:0000313" key="3">
    <source>
        <dbReference type="Proteomes" id="UP001154282"/>
    </source>
</evidence>